<evidence type="ECO:0000313" key="2">
    <source>
        <dbReference type="Proteomes" id="UP001224775"/>
    </source>
</evidence>
<dbReference type="EMBL" id="JATAAI010000034">
    <property type="protein sequence ID" value="KAK1735317.1"/>
    <property type="molecule type" value="Genomic_DNA"/>
</dbReference>
<gene>
    <name evidence="1" type="ORF">QTG54_013931</name>
</gene>
<name>A0AAD8XX76_9STRA</name>
<accession>A0AAD8XX76</accession>
<comment type="caution">
    <text evidence="1">The sequence shown here is derived from an EMBL/GenBank/DDBJ whole genome shotgun (WGS) entry which is preliminary data.</text>
</comment>
<protein>
    <recommendedName>
        <fullName evidence="3">Methyltransferase domain-containing protein</fullName>
    </recommendedName>
</protein>
<dbReference type="AlphaFoldDB" id="A0AAD8XX76"/>
<organism evidence="1 2">
    <name type="scientific">Skeletonema marinoi</name>
    <dbReference type="NCBI Taxonomy" id="267567"/>
    <lineage>
        <taxon>Eukaryota</taxon>
        <taxon>Sar</taxon>
        <taxon>Stramenopiles</taxon>
        <taxon>Ochrophyta</taxon>
        <taxon>Bacillariophyta</taxon>
        <taxon>Coscinodiscophyceae</taxon>
        <taxon>Thalassiosirophycidae</taxon>
        <taxon>Thalassiosirales</taxon>
        <taxon>Skeletonemataceae</taxon>
        <taxon>Skeletonema</taxon>
        <taxon>Skeletonema marinoi-dohrnii complex</taxon>
    </lineage>
</organism>
<evidence type="ECO:0000313" key="1">
    <source>
        <dbReference type="EMBL" id="KAK1735317.1"/>
    </source>
</evidence>
<keyword evidence="2" id="KW-1185">Reference proteome</keyword>
<reference evidence="1" key="1">
    <citation type="submission" date="2023-06" db="EMBL/GenBank/DDBJ databases">
        <title>Survivors Of The Sea: Transcriptome response of Skeletonema marinoi to long-term dormancy.</title>
        <authorList>
            <person name="Pinder M.I.M."/>
            <person name="Kourtchenko O."/>
            <person name="Robertson E.K."/>
            <person name="Larsson T."/>
            <person name="Maumus F."/>
            <person name="Osuna-Cruz C.M."/>
            <person name="Vancaester E."/>
            <person name="Stenow R."/>
            <person name="Vandepoele K."/>
            <person name="Ploug H."/>
            <person name="Bruchert V."/>
            <person name="Godhe A."/>
            <person name="Topel M."/>
        </authorList>
    </citation>
    <scope>NUCLEOTIDE SEQUENCE</scope>
    <source>
        <strain evidence="1">R05AC</strain>
    </source>
</reference>
<dbReference type="Proteomes" id="UP001224775">
    <property type="component" value="Unassembled WGS sequence"/>
</dbReference>
<proteinExistence type="predicted"/>
<sequence>MECPLDGSFDPPGSELIIDYAKIRSMDKSPLKLVQDFTTEQYVKFMLADAGTEHYPFLNYLSATYGDCRHFSDIGTRVVASAAALGSNLKSPVWTFDIPQSIERHAAYRGDTEANYQAKAKSIGLNIKFHNLDLLKVSDEELKKYFGTWFVMLDTFHKPDTVPFEREFFQRLLDIGFKGILGLDDIHLNDEMKKWWKELQDGAVVGGYTTYDISEVGHFSGTGLVDFSGKMVIKS</sequence>
<evidence type="ECO:0008006" key="3">
    <source>
        <dbReference type="Google" id="ProtNLM"/>
    </source>
</evidence>